<dbReference type="Pfam" id="PF14111">
    <property type="entry name" value="DUF4283"/>
    <property type="match status" value="1"/>
</dbReference>
<dbReference type="PANTHER" id="PTHR31286:SF99">
    <property type="entry name" value="DUF4283 DOMAIN-CONTAINING PROTEIN"/>
    <property type="match status" value="1"/>
</dbReference>
<dbReference type="GO" id="GO:0008270">
    <property type="term" value="F:zinc ion binding"/>
    <property type="evidence" value="ECO:0007669"/>
    <property type="project" value="UniProtKB-KW"/>
</dbReference>
<dbReference type="EMBL" id="OZ034815">
    <property type="protein sequence ID" value="CAL1368159.1"/>
    <property type="molecule type" value="Genomic_DNA"/>
</dbReference>
<feature type="compositionally biased region" description="Polar residues" evidence="2">
    <location>
        <begin position="358"/>
        <end position="373"/>
    </location>
</feature>
<dbReference type="PANTHER" id="PTHR31286">
    <property type="entry name" value="GLYCINE-RICH CELL WALL STRUCTURAL PROTEIN 1.8-LIKE"/>
    <property type="match status" value="1"/>
</dbReference>
<dbReference type="InterPro" id="IPR025558">
    <property type="entry name" value="DUF4283"/>
</dbReference>
<feature type="region of interest" description="Disordered" evidence="2">
    <location>
        <begin position="319"/>
        <end position="388"/>
    </location>
</feature>
<keyword evidence="1" id="KW-0863">Zinc-finger</keyword>
<evidence type="ECO:0000256" key="2">
    <source>
        <dbReference type="SAM" id="MobiDB-lite"/>
    </source>
</evidence>
<feature type="domain" description="CCHC-type" evidence="3">
    <location>
        <begin position="191"/>
        <end position="205"/>
    </location>
</feature>
<evidence type="ECO:0000313" key="4">
    <source>
        <dbReference type="EMBL" id="CAL1368159.1"/>
    </source>
</evidence>
<feature type="region of interest" description="Disordered" evidence="2">
    <location>
        <begin position="249"/>
        <end position="280"/>
    </location>
</feature>
<keyword evidence="1" id="KW-0479">Metal-binding</keyword>
<dbReference type="PROSITE" id="PS50158">
    <property type="entry name" value="ZF_CCHC"/>
    <property type="match status" value="1"/>
</dbReference>
<keyword evidence="1" id="KW-0862">Zinc</keyword>
<dbReference type="GO" id="GO:0003676">
    <property type="term" value="F:nucleic acid binding"/>
    <property type="evidence" value="ECO:0007669"/>
    <property type="project" value="InterPro"/>
</dbReference>
<proteinExistence type="predicted"/>
<reference evidence="4 5" key="1">
    <citation type="submission" date="2024-04" db="EMBL/GenBank/DDBJ databases">
        <authorList>
            <person name="Fracassetti M."/>
        </authorList>
    </citation>
    <scope>NUCLEOTIDE SEQUENCE [LARGE SCALE GENOMIC DNA]</scope>
</reference>
<gene>
    <name evidence="4" type="ORF">LTRI10_LOCUS11440</name>
</gene>
<name>A0AAV2D5U0_9ROSI</name>
<organism evidence="4 5">
    <name type="scientific">Linum trigynum</name>
    <dbReference type="NCBI Taxonomy" id="586398"/>
    <lineage>
        <taxon>Eukaryota</taxon>
        <taxon>Viridiplantae</taxon>
        <taxon>Streptophyta</taxon>
        <taxon>Embryophyta</taxon>
        <taxon>Tracheophyta</taxon>
        <taxon>Spermatophyta</taxon>
        <taxon>Magnoliopsida</taxon>
        <taxon>eudicotyledons</taxon>
        <taxon>Gunneridae</taxon>
        <taxon>Pentapetalae</taxon>
        <taxon>rosids</taxon>
        <taxon>fabids</taxon>
        <taxon>Malpighiales</taxon>
        <taxon>Linaceae</taxon>
        <taxon>Linum</taxon>
    </lineage>
</organism>
<accession>A0AAV2D5U0</accession>
<dbReference type="AlphaFoldDB" id="A0AAV2D5U0"/>
<dbReference type="InterPro" id="IPR001878">
    <property type="entry name" value="Znf_CCHC"/>
</dbReference>
<feature type="compositionally biased region" description="Polar residues" evidence="2">
    <location>
        <begin position="319"/>
        <end position="328"/>
    </location>
</feature>
<sequence>MESDGEGEPDCPNIRIDRDTKKRLGAEWRRAIVVKVLGRSFPFLFLQRRLQFLWAKTGTISVASMGQGFYSVRFTTERDYDRALFVGPWMIEDHYILTRHWKRGFDPDEGDDVLTNLLVWVRLPRLPMDYYDPIILRDIGNSIGRYIKMDAPTRDASRGHYARICVEVDLTKPLIVKYRLEKQNVGLHNVCFECGRFGHNEEVCPTKTLSSPTAEDFQKTQSLSSQRKIEEECPEIFEDFGPWMLATRNRRRNTGRTQPATREARKEGTASPAQTSKGGSRFALLEDLNDELMEHPSTLGAVAKEGATELDVVLADSTGNPQAGTNDPINDLGATGGPTVKSRGSKVASGSGLHAGTGLTSGNNIDGLQTLESTAGKKTEVATKSGKS</sequence>
<keyword evidence="5" id="KW-1185">Reference proteome</keyword>
<dbReference type="Proteomes" id="UP001497516">
    <property type="component" value="Chromosome 2"/>
</dbReference>
<evidence type="ECO:0000259" key="3">
    <source>
        <dbReference type="PROSITE" id="PS50158"/>
    </source>
</evidence>
<protein>
    <recommendedName>
        <fullName evidence="3">CCHC-type domain-containing protein</fullName>
    </recommendedName>
</protein>
<evidence type="ECO:0000256" key="1">
    <source>
        <dbReference type="PROSITE-ProRule" id="PRU00047"/>
    </source>
</evidence>
<dbReference type="InterPro" id="IPR040256">
    <property type="entry name" value="At4g02000-like"/>
</dbReference>
<evidence type="ECO:0000313" key="5">
    <source>
        <dbReference type="Proteomes" id="UP001497516"/>
    </source>
</evidence>